<keyword evidence="8" id="KW-1185">Reference proteome</keyword>
<dbReference type="Pfam" id="PF09339">
    <property type="entry name" value="HTH_IclR"/>
    <property type="match status" value="1"/>
</dbReference>
<dbReference type="InterPro" id="IPR036388">
    <property type="entry name" value="WH-like_DNA-bd_sf"/>
</dbReference>
<accession>A0A6L5YEE0</accession>
<keyword evidence="4" id="KW-0812">Transmembrane</keyword>
<keyword evidence="4" id="KW-0472">Membrane</keyword>
<evidence type="ECO:0000259" key="6">
    <source>
        <dbReference type="PROSITE" id="PS51078"/>
    </source>
</evidence>
<feature type="transmembrane region" description="Helical" evidence="4">
    <location>
        <begin position="43"/>
        <end position="61"/>
    </location>
</feature>
<dbReference type="GO" id="GO:0003700">
    <property type="term" value="F:DNA-binding transcription factor activity"/>
    <property type="evidence" value="ECO:0007669"/>
    <property type="project" value="TreeGrafter"/>
</dbReference>
<evidence type="ECO:0000256" key="3">
    <source>
        <dbReference type="ARBA" id="ARBA00023163"/>
    </source>
</evidence>
<organism evidence="7 8">
    <name type="scientific">Pyramidobacter porci</name>
    <dbReference type="NCBI Taxonomy" id="2605789"/>
    <lineage>
        <taxon>Bacteria</taxon>
        <taxon>Thermotogati</taxon>
        <taxon>Synergistota</taxon>
        <taxon>Synergistia</taxon>
        <taxon>Synergistales</taxon>
        <taxon>Dethiosulfovibrionaceae</taxon>
        <taxon>Pyramidobacter</taxon>
    </lineage>
</organism>
<dbReference type="SUPFAM" id="SSF46785">
    <property type="entry name" value="Winged helix' DNA-binding domain"/>
    <property type="match status" value="1"/>
</dbReference>
<reference evidence="7 8" key="1">
    <citation type="submission" date="2019-08" db="EMBL/GenBank/DDBJ databases">
        <title>In-depth cultivation of the pig gut microbiome towards novel bacterial diversity and tailored functional studies.</title>
        <authorList>
            <person name="Wylensek D."/>
            <person name="Hitch T.C.A."/>
            <person name="Clavel T."/>
        </authorList>
    </citation>
    <scope>NUCLEOTIDE SEQUENCE [LARGE SCALE GENOMIC DNA]</scope>
    <source>
        <strain evidence="7 8">SM-530-WT-4B</strain>
    </source>
</reference>
<feature type="domain" description="IclR-ED" evidence="6">
    <location>
        <begin position="168"/>
        <end position="351"/>
    </location>
</feature>
<dbReference type="PROSITE" id="PS51078">
    <property type="entry name" value="ICLR_ED"/>
    <property type="match status" value="1"/>
</dbReference>
<dbReference type="InterPro" id="IPR036390">
    <property type="entry name" value="WH_DNA-bd_sf"/>
</dbReference>
<dbReference type="Gene3D" id="3.30.450.40">
    <property type="match status" value="1"/>
</dbReference>
<dbReference type="Gene3D" id="1.10.10.10">
    <property type="entry name" value="Winged helix-like DNA-binding domain superfamily/Winged helix DNA-binding domain"/>
    <property type="match status" value="1"/>
</dbReference>
<feature type="domain" description="HTH iclR-type" evidence="5">
    <location>
        <begin position="106"/>
        <end position="167"/>
    </location>
</feature>
<dbReference type="InterPro" id="IPR029016">
    <property type="entry name" value="GAF-like_dom_sf"/>
</dbReference>
<dbReference type="GO" id="GO:0045892">
    <property type="term" value="P:negative regulation of DNA-templated transcription"/>
    <property type="evidence" value="ECO:0007669"/>
    <property type="project" value="TreeGrafter"/>
</dbReference>
<protein>
    <submittedName>
        <fullName evidence="7">IclR family transcriptional regulator</fullName>
    </submittedName>
</protein>
<name>A0A6L5YEE0_9BACT</name>
<dbReference type="GO" id="GO:0003677">
    <property type="term" value="F:DNA binding"/>
    <property type="evidence" value="ECO:0007669"/>
    <property type="project" value="UniProtKB-KW"/>
</dbReference>
<dbReference type="Proteomes" id="UP000473699">
    <property type="component" value="Unassembled WGS sequence"/>
</dbReference>
<evidence type="ECO:0000256" key="1">
    <source>
        <dbReference type="ARBA" id="ARBA00023015"/>
    </source>
</evidence>
<dbReference type="InterPro" id="IPR050707">
    <property type="entry name" value="HTH_MetabolicPath_Reg"/>
</dbReference>
<dbReference type="PANTHER" id="PTHR30136">
    <property type="entry name" value="HELIX-TURN-HELIX TRANSCRIPTIONAL REGULATOR, ICLR FAMILY"/>
    <property type="match status" value="1"/>
</dbReference>
<dbReference type="InterPro" id="IPR005471">
    <property type="entry name" value="Tscrpt_reg_IclR_N"/>
</dbReference>
<evidence type="ECO:0000259" key="5">
    <source>
        <dbReference type="PROSITE" id="PS51077"/>
    </source>
</evidence>
<dbReference type="EMBL" id="VUNH01000012">
    <property type="protein sequence ID" value="MST56463.1"/>
    <property type="molecule type" value="Genomic_DNA"/>
</dbReference>
<gene>
    <name evidence="7" type="ORF">FYJ74_10540</name>
</gene>
<keyword evidence="3" id="KW-0804">Transcription</keyword>
<comment type="caution">
    <text evidence="7">The sequence shown here is derived from an EMBL/GenBank/DDBJ whole genome shotgun (WGS) entry which is preliminary data.</text>
</comment>
<dbReference type="PROSITE" id="PS51077">
    <property type="entry name" value="HTH_ICLR"/>
    <property type="match status" value="1"/>
</dbReference>
<evidence type="ECO:0000256" key="4">
    <source>
        <dbReference type="SAM" id="Phobius"/>
    </source>
</evidence>
<evidence type="ECO:0000256" key="2">
    <source>
        <dbReference type="ARBA" id="ARBA00023125"/>
    </source>
</evidence>
<keyword evidence="4" id="KW-1133">Transmembrane helix</keyword>
<sequence length="364" mass="41018">MIVNVVGHRRQLRLQRVDQRKHLFLHRESSVPRRPIKIGRAKVLFLWHLILFLKIAIILASQRRLSSLPPKFNALTARPLLRRTSSLQGGLRMELKNRVKEAERLNASVVFSLEALDFLETEGSASLTELSNALGIHKSRVMRLCGTMERMGYVIRRGEDARYVLGPRVLSLGKAFERHNPLLHVLRPQLEQLARELDENVSFQIIRNDRRLCVCSVCRAQLARYVTPEGSEAKFPYGAASKVMLAWGPDELRAKILAAAPYPRYTEHTPTTADEVLRAVEETLRRGYAVSREERTYGTAALDVPVFGAGRELLGALGLASTTERLTPQLIEKAVPALQEAAAYIQSMTAGAEKFAPRMPRRDE</sequence>
<evidence type="ECO:0000313" key="8">
    <source>
        <dbReference type="Proteomes" id="UP000473699"/>
    </source>
</evidence>
<dbReference type="SUPFAM" id="SSF55781">
    <property type="entry name" value="GAF domain-like"/>
    <property type="match status" value="1"/>
</dbReference>
<dbReference type="InterPro" id="IPR014757">
    <property type="entry name" value="Tscrpt_reg_IclR_C"/>
</dbReference>
<keyword evidence="1" id="KW-0805">Transcription regulation</keyword>
<keyword evidence="2" id="KW-0238">DNA-binding</keyword>
<evidence type="ECO:0000313" key="7">
    <source>
        <dbReference type="EMBL" id="MST56463.1"/>
    </source>
</evidence>
<proteinExistence type="predicted"/>
<dbReference type="PANTHER" id="PTHR30136:SF35">
    <property type="entry name" value="HTH-TYPE TRANSCRIPTIONAL REGULATOR RV1719"/>
    <property type="match status" value="1"/>
</dbReference>
<dbReference type="SMART" id="SM00346">
    <property type="entry name" value="HTH_ICLR"/>
    <property type="match status" value="1"/>
</dbReference>
<dbReference type="Pfam" id="PF01614">
    <property type="entry name" value="IclR_C"/>
    <property type="match status" value="1"/>
</dbReference>
<dbReference type="AlphaFoldDB" id="A0A6L5YEE0"/>